<dbReference type="PANTHER" id="PTHR10196">
    <property type="entry name" value="SUGAR KINASE"/>
    <property type="match status" value="1"/>
</dbReference>
<evidence type="ECO:0000256" key="1">
    <source>
        <dbReference type="ARBA" id="ARBA00009156"/>
    </source>
</evidence>
<evidence type="ECO:0000256" key="2">
    <source>
        <dbReference type="ARBA" id="ARBA00022679"/>
    </source>
</evidence>
<feature type="domain" description="Carbohydrate kinase FGGY C-terminal" evidence="8">
    <location>
        <begin position="265"/>
        <end position="450"/>
    </location>
</feature>
<evidence type="ECO:0000256" key="3">
    <source>
        <dbReference type="ARBA" id="ARBA00022741"/>
    </source>
</evidence>
<dbReference type="Gene3D" id="3.30.420.40">
    <property type="match status" value="2"/>
</dbReference>
<keyword evidence="2 9" id="KW-0808">Transferase</keyword>
<keyword evidence="5" id="KW-0067">ATP-binding</keyword>
<comment type="caution">
    <text evidence="9">The sequence shown here is derived from an EMBL/GenBank/DDBJ whole genome shotgun (WGS) entry which is preliminary data.</text>
</comment>
<dbReference type="PIRSF" id="PIRSF000538">
    <property type="entry name" value="GlpK"/>
    <property type="match status" value="1"/>
</dbReference>
<evidence type="ECO:0000256" key="5">
    <source>
        <dbReference type="ARBA" id="ARBA00022840"/>
    </source>
</evidence>
<dbReference type="Pfam" id="PF00370">
    <property type="entry name" value="FGGY_N"/>
    <property type="match status" value="1"/>
</dbReference>
<keyword evidence="4 9" id="KW-0418">Kinase</keyword>
<dbReference type="PROSITE" id="PS00933">
    <property type="entry name" value="FGGY_KINASES_1"/>
    <property type="match status" value="1"/>
</dbReference>
<dbReference type="PANTHER" id="PTHR10196:SF69">
    <property type="entry name" value="GLYCEROL KINASE"/>
    <property type="match status" value="1"/>
</dbReference>
<dbReference type="InterPro" id="IPR043129">
    <property type="entry name" value="ATPase_NBD"/>
</dbReference>
<dbReference type="NCBIfam" id="NF000756">
    <property type="entry name" value="PRK00047.1"/>
    <property type="match status" value="1"/>
</dbReference>
<keyword evidence="10" id="KW-1185">Reference proteome</keyword>
<sequence>MSPRYVLALDEGSTSARAVLVSLEGKIVAEARHPVTPLFPKPRWVELDPMALWQAQRQSMHAVMTKAGATTDDLAAVGITTHRESCLLWDRHTGEPVHNAIMWMSKQTDAIVQRWRMDGLDYEFRQRTGLFNDSFFSAAKLAWVLENVPGVRERAERGELAAGTVDTWLLWQLTGGRSHFTDHSEASRTALFSLDTRDWDEKLVEACGIPGRLLPPALPSDSHFGDMRPADVGLPGTSSVPVMAIMGDQQAGMFGQACFATGSVKNTYGTAGVLTANSGPTPAILDGLTASVGWTAAGTTSYEIEGVVFHCGQTLQWMRERLGILTPETDLEELGRRVPDTGGVYIVPAFAGLCAPHWSRDSTASIVGLTLESSAEHIVRAGIEAMAYQTRDNIDVLVAAGNPVPELKVDGGAARSNLLCQFQADILGIPVLRPTELERTALGIAHLAGMGVGLWSRDDLETGWQIDRVFEPTMTEERREELYTGWREAVRGVTGRNPGPGTL</sequence>
<dbReference type="InterPro" id="IPR018483">
    <property type="entry name" value="Carb_kinase_FGGY_CS"/>
</dbReference>
<dbReference type="SUPFAM" id="SSF53067">
    <property type="entry name" value="Actin-like ATPase domain"/>
    <property type="match status" value="2"/>
</dbReference>
<protein>
    <recommendedName>
        <fullName evidence="6">ATP:glycerol 3-phosphotransferase</fullName>
    </recommendedName>
</protein>
<evidence type="ECO:0000256" key="4">
    <source>
        <dbReference type="ARBA" id="ARBA00022777"/>
    </source>
</evidence>
<dbReference type="EMBL" id="JAUSRE010000036">
    <property type="protein sequence ID" value="MDP9890749.1"/>
    <property type="molecule type" value="Genomic_DNA"/>
</dbReference>
<dbReference type="Proteomes" id="UP001226577">
    <property type="component" value="Unassembled WGS sequence"/>
</dbReference>
<organism evidence="9 10">
    <name type="scientific">Pseudarthrobacter enclensis</name>
    <dbReference type="NCBI Taxonomy" id="993070"/>
    <lineage>
        <taxon>Bacteria</taxon>
        <taxon>Bacillati</taxon>
        <taxon>Actinomycetota</taxon>
        <taxon>Actinomycetes</taxon>
        <taxon>Micrococcales</taxon>
        <taxon>Micrococcaceae</taxon>
        <taxon>Pseudarthrobacter</taxon>
    </lineage>
</organism>
<dbReference type="RefSeq" id="WP_307312324.1">
    <property type="nucleotide sequence ID" value="NZ_JAUSRE010000036.1"/>
</dbReference>
<name>A0ABT9RZU6_9MICC</name>
<dbReference type="InterPro" id="IPR018485">
    <property type="entry name" value="FGGY_C"/>
</dbReference>
<dbReference type="GO" id="GO:0004370">
    <property type="term" value="F:glycerol kinase activity"/>
    <property type="evidence" value="ECO:0007669"/>
    <property type="project" value="UniProtKB-EC"/>
</dbReference>
<dbReference type="Pfam" id="PF02782">
    <property type="entry name" value="FGGY_C"/>
    <property type="match status" value="1"/>
</dbReference>
<feature type="domain" description="Carbohydrate kinase FGGY N-terminal" evidence="7">
    <location>
        <begin position="5"/>
        <end position="255"/>
    </location>
</feature>
<reference evidence="9 10" key="1">
    <citation type="submission" date="2023-07" db="EMBL/GenBank/DDBJ databases">
        <title>Sorghum-associated microbial communities from plants grown in Nebraska, USA.</title>
        <authorList>
            <person name="Schachtman D."/>
        </authorList>
    </citation>
    <scope>NUCLEOTIDE SEQUENCE [LARGE SCALE GENOMIC DNA]</scope>
    <source>
        <strain evidence="9 10">CC222</strain>
    </source>
</reference>
<evidence type="ECO:0000256" key="6">
    <source>
        <dbReference type="ARBA" id="ARBA00043149"/>
    </source>
</evidence>
<evidence type="ECO:0000313" key="10">
    <source>
        <dbReference type="Proteomes" id="UP001226577"/>
    </source>
</evidence>
<dbReference type="InterPro" id="IPR018484">
    <property type="entry name" value="FGGY_N"/>
</dbReference>
<dbReference type="InterPro" id="IPR000577">
    <property type="entry name" value="Carb_kinase_FGGY"/>
</dbReference>
<dbReference type="CDD" id="cd07769">
    <property type="entry name" value="ASKHA_NBD_FGGY_GK"/>
    <property type="match status" value="1"/>
</dbReference>
<comment type="similarity">
    <text evidence="1">Belongs to the FGGY kinase family.</text>
</comment>
<evidence type="ECO:0000259" key="7">
    <source>
        <dbReference type="Pfam" id="PF00370"/>
    </source>
</evidence>
<accession>A0ABT9RZU6</accession>
<keyword evidence="3" id="KW-0547">Nucleotide-binding</keyword>
<gene>
    <name evidence="9" type="ORF">J2X98_004363</name>
</gene>
<evidence type="ECO:0000313" key="9">
    <source>
        <dbReference type="EMBL" id="MDP9890749.1"/>
    </source>
</evidence>
<proteinExistence type="inferred from homology"/>
<evidence type="ECO:0000259" key="8">
    <source>
        <dbReference type="Pfam" id="PF02782"/>
    </source>
</evidence>